<dbReference type="OrthoDB" id="3050608at2759"/>
<evidence type="ECO:0000256" key="1">
    <source>
        <dbReference type="SAM" id="MobiDB-lite"/>
    </source>
</evidence>
<feature type="compositionally biased region" description="Basic and acidic residues" evidence="1">
    <location>
        <begin position="94"/>
        <end position="103"/>
    </location>
</feature>
<evidence type="ECO:0000313" key="2">
    <source>
        <dbReference type="EMBL" id="RPB07731.1"/>
    </source>
</evidence>
<reference evidence="2 3" key="1">
    <citation type="journal article" date="2018" name="Nat. Ecol. Evol.">
        <title>Pezizomycetes genomes reveal the molecular basis of ectomycorrhizal truffle lifestyle.</title>
        <authorList>
            <person name="Murat C."/>
            <person name="Payen T."/>
            <person name="Noel B."/>
            <person name="Kuo A."/>
            <person name="Morin E."/>
            <person name="Chen J."/>
            <person name="Kohler A."/>
            <person name="Krizsan K."/>
            <person name="Balestrini R."/>
            <person name="Da Silva C."/>
            <person name="Montanini B."/>
            <person name="Hainaut M."/>
            <person name="Levati E."/>
            <person name="Barry K.W."/>
            <person name="Belfiori B."/>
            <person name="Cichocki N."/>
            <person name="Clum A."/>
            <person name="Dockter R.B."/>
            <person name="Fauchery L."/>
            <person name="Guy J."/>
            <person name="Iotti M."/>
            <person name="Le Tacon F."/>
            <person name="Lindquist E.A."/>
            <person name="Lipzen A."/>
            <person name="Malagnac F."/>
            <person name="Mello A."/>
            <person name="Molinier V."/>
            <person name="Miyauchi S."/>
            <person name="Poulain J."/>
            <person name="Riccioni C."/>
            <person name="Rubini A."/>
            <person name="Sitrit Y."/>
            <person name="Splivallo R."/>
            <person name="Traeger S."/>
            <person name="Wang M."/>
            <person name="Zifcakova L."/>
            <person name="Wipf D."/>
            <person name="Zambonelli A."/>
            <person name="Paolocci F."/>
            <person name="Nowrousian M."/>
            <person name="Ottonello S."/>
            <person name="Baldrian P."/>
            <person name="Spatafora J.W."/>
            <person name="Henrissat B."/>
            <person name="Nagy L.G."/>
            <person name="Aury J.M."/>
            <person name="Wincker P."/>
            <person name="Grigoriev I.V."/>
            <person name="Bonfante P."/>
            <person name="Martin F.M."/>
        </authorList>
    </citation>
    <scope>NUCLEOTIDE SEQUENCE [LARGE SCALE GENOMIC DNA]</scope>
    <source>
        <strain evidence="2 3">CCBAS932</strain>
    </source>
</reference>
<feature type="region of interest" description="Disordered" evidence="1">
    <location>
        <begin position="1"/>
        <end position="103"/>
    </location>
</feature>
<feature type="compositionally biased region" description="Polar residues" evidence="1">
    <location>
        <begin position="16"/>
        <end position="25"/>
    </location>
</feature>
<evidence type="ECO:0008006" key="4">
    <source>
        <dbReference type="Google" id="ProtNLM"/>
    </source>
</evidence>
<sequence length="103" mass="11013">MDAIKNMVGGGEKKPATQQQTTDSSSGGGWTDKLNSMAGGGKASEKNEDALDKGVDLVQEHVFGQGPQDNESALEQAKDEQISDFLRGQYKSRTGKDVPIQDK</sequence>
<keyword evidence="3" id="KW-1185">Reference proteome</keyword>
<dbReference type="PANTHER" id="PTHR40462">
    <property type="entry name" value="CHROMOSOME 1, WHOLE GENOME SHOTGUN SEQUENCE"/>
    <property type="match status" value="1"/>
</dbReference>
<gene>
    <name evidence="2" type="ORF">P167DRAFT_392519</name>
</gene>
<proteinExistence type="predicted"/>
<evidence type="ECO:0000313" key="3">
    <source>
        <dbReference type="Proteomes" id="UP000277580"/>
    </source>
</evidence>
<dbReference type="Proteomes" id="UP000277580">
    <property type="component" value="Unassembled WGS sequence"/>
</dbReference>
<name>A0A3N4KH85_9PEZI</name>
<accession>A0A3N4KH85</accession>
<dbReference type="PANTHER" id="PTHR40462:SF1">
    <property type="entry name" value="EXPRESSED PROTEIN"/>
    <property type="match status" value="1"/>
</dbReference>
<organism evidence="2 3">
    <name type="scientific">Morchella conica CCBAS932</name>
    <dbReference type="NCBI Taxonomy" id="1392247"/>
    <lineage>
        <taxon>Eukaryota</taxon>
        <taxon>Fungi</taxon>
        <taxon>Dikarya</taxon>
        <taxon>Ascomycota</taxon>
        <taxon>Pezizomycotina</taxon>
        <taxon>Pezizomycetes</taxon>
        <taxon>Pezizales</taxon>
        <taxon>Morchellaceae</taxon>
        <taxon>Morchella</taxon>
    </lineage>
</organism>
<dbReference type="AlphaFoldDB" id="A0A3N4KH85"/>
<dbReference type="EMBL" id="ML119176">
    <property type="protein sequence ID" value="RPB07731.1"/>
    <property type="molecule type" value="Genomic_DNA"/>
</dbReference>
<feature type="compositionally biased region" description="Basic and acidic residues" evidence="1">
    <location>
        <begin position="43"/>
        <end position="59"/>
    </location>
</feature>
<protein>
    <recommendedName>
        <fullName evidence="4">DNA damage-responsive protein 48</fullName>
    </recommendedName>
</protein>
<dbReference type="InParanoid" id="A0A3N4KH85"/>